<reference evidence="7 8" key="1">
    <citation type="journal article" date="2020" name="ISME J.">
        <title>Uncovering the hidden diversity of litter-decomposition mechanisms in mushroom-forming fungi.</title>
        <authorList>
            <person name="Floudas D."/>
            <person name="Bentzer J."/>
            <person name="Ahren D."/>
            <person name="Johansson T."/>
            <person name="Persson P."/>
            <person name="Tunlid A."/>
        </authorList>
    </citation>
    <scope>NUCLEOTIDE SEQUENCE [LARGE SCALE GENOMIC DNA]</scope>
    <source>
        <strain evidence="7 8">CBS 661.87</strain>
    </source>
</reference>
<evidence type="ECO:0000256" key="1">
    <source>
        <dbReference type="ARBA" id="ARBA00004167"/>
    </source>
</evidence>
<evidence type="ECO:0000256" key="3">
    <source>
        <dbReference type="ARBA" id="ARBA00022989"/>
    </source>
</evidence>
<evidence type="ECO:0000313" key="7">
    <source>
        <dbReference type="EMBL" id="KAF5379521.1"/>
    </source>
</evidence>
<feature type="compositionally biased region" description="Low complexity" evidence="5">
    <location>
        <begin position="303"/>
        <end position="317"/>
    </location>
</feature>
<dbReference type="Proteomes" id="UP000565441">
    <property type="component" value="Unassembled WGS sequence"/>
</dbReference>
<feature type="compositionally biased region" description="Low complexity" evidence="5">
    <location>
        <begin position="382"/>
        <end position="400"/>
    </location>
</feature>
<dbReference type="PANTHER" id="PTHR15549">
    <property type="entry name" value="PAIRED IMMUNOGLOBULIN-LIKE TYPE 2 RECEPTOR"/>
    <property type="match status" value="1"/>
</dbReference>
<feature type="transmembrane region" description="Helical" evidence="6">
    <location>
        <begin position="151"/>
        <end position="174"/>
    </location>
</feature>
<accession>A0A8H5M3N2</accession>
<feature type="region of interest" description="Disordered" evidence="5">
    <location>
        <begin position="123"/>
        <end position="145"/>
    </location>
</feature>
<keyword evidence="4 6" id="KW-0472">Membrane</keyword>
<feature type="compositionally biased region" description="Polar residues" evidence="5">
    <location>
        <begin position="436"/>
        <end position="456"/>
    </location>
</feature>
<comment type="caution">
    <text evidence="7">The sequence shown here is derived from an EMBL/GenBank/DDBJ whole genome shotgun (WGS) entry which is preliminary data.</text>
</comment>
<organism evidence="7 8">
    <name type="scientific">Tricholomella constricta</name>
    <dbReference type="NCBI Taxonomy" id="117010"/>
    <lineage>
        <taxon>Eukaryota</taxon>
        <taxon>Fungi</taxon>
        <taxon>Dikarya</taxon>
        <taxon>Basidiomycota</taxon>
        <taxon>Agaricomycotina</taxon>
        <taxon>Agaricomycetes</taxon>
        <taxon>Agaricomycetidae</taxon>
        <taxon>Agaricales</taxon>
        <taxon>Tricholomatineae</taxon>
        <taxon>Lyophyllaceae</taxon>
        <taxon>Tricholomella</taxon>
    </lineage>
</organism>
<feature type="region of interest" description="Disordered" evidence="5">
    <location>
        <begin position="1"/>
        <end position="31"/>
    </location>
</feature>
<feature type="compositionally biased region" description="Polar residues" evidence="5">
    <location>
        <begin position="368"/>
        <end position="381"/>
    </location>
</feature>
<keyword evidence="8" id="KW-1185">Reference proteome</keyword>
<keyword evidence="3 6" id="KW-1133">Transmembrane helix</keyword>
<dbReference type="InterPro" id="IPR051694">
    <property type="entry name" value="Immunoregulatory_rcpt-like"/>
</dbReference>
<evidence type="ECO:0000256" key="5">
    <source>
        <dbReference type="SAM" id="MobiDB-lite"/>
    </source>
</evidence>
<feature type="region of interest" description="Disordered" evidence="5">
    <location>
        <begin position="433"/>
        <end position="480"/>
    </location>
</feature>
<feature type="compositionally biased region" description="Low complexity" evidence="5">
    <location>
        <begin position="124"/>
        <end position="145"/>
    </location>
</feature>
<evidence type="ECO:0000256" key="2">
    <source>
        <dbReference type="ARBA" id="ARBA00022692"/>
    </source>
</evidence>
<gene>
    <name evidence="7" type="ORF">D9615_006501</name>
</gene>
<protein>
    <submittedName>
        <fullName evidence="7">Uncharacterized protein</fullName>
    </submittedName>
</protein>
<dbReference type="GO" id="GO:0016020">
    <property type="term" value="C:membrane"/>
    <property type="evidence" value="ECO:0007669"/>
    <property type="project" value="UniProtKB-SubCell"/>
</dbReference>
<dbReference type="AlphaFoldDB" id="A0A8H5M3N2"/>
<evidence type="ECO:0000256" key="4">
    <source>
        <dbReference type="ARBA" id="ARBA00023136"/>
    </source>
</evidence>
<feature type="region of interest" description="Disordered" evidence="5">
    <location>
        <begin position="197"/>
        <end position="222"/>
    </location>
</feature>
<keyword evidence="2 6" id="KW-0812">Transmembrane</keyword>
<name>A0A8H5M3N2_9AGAR</name>
<proteinExistence type="predicted"/>
<feature type="region of interest" description="Disordered" evidence="5">
    <location>
        <begin position="362"/>
        <end position="418"/>
    </location>
</feature>
<comment type="subcellular location">
    <subcellularLocation>
        <location evidence="1">Membrane</location>
        <topology evidence="1">Single-pass membrane protein</topology>
    </subcellularLocation>
</comment>
<evidence type="ECO:0000256" key="6">
    <source>
        <dbReference type="SAM" id="Phobius"/>
    </source>
</evidence>
<dbReference type="OrthoDB" id="3263296at2759"/>
<dbReference type="EMBL" id="JAACJP010000016">
    <property type="protein sequence ID" value="KAF5379521.1"/>
    <property type="molecule type" value="Genomic_DNA"/>
</dbReference>
<evidence type="ECO:0000313" key="8">
    <source>
        <dbReference type="Proteomes" id="UP000565441"/>
    </source>
</evidence>
<dbReference type="PANTHER" id="PTHR15549:SF30">
    <property type="entry name" value="MID2 DOMAIN-CONTAINING PROTEIN"/>
    <property type="match status" value="1"/>
</dbReference>
<dbReference type="GO" id="GO:0071944">
    <property type="term" value="C:cell periphery"/>
    <property type="evidence" value="ECO:0007669"/>
    <property type="project" value="UniProtKB-ARBA"/>
</dbReference>
<sequence length="480" mass="49804">MIHENRAVHNHRGLAARQKPPKDEEEEKPKISKGRIIPTRIIPLPTTTTSIVRRPVRPTTTTPLIPPLVTTKPVVPVVPTTTSVIRPTTTSASIVSTSATVPSPVKPTTTAARSPVTITTNAIASSQTSPKPSSSTAANSANGTGAVSSGAIAGGIIGGMLGAAALACLVFFLVRRYRRKSEDALAFNASKFRRSALLLDDPPAPPEKSQMQQQPRPRPPSMIERHIQGPAVPPASAAVPYGEHAPYSADPYGQYAASAAQYNVGMYGADGQVTRDPYADVYGSNLSGATYGQHAAYGAQSTQYHHQQQYPQQQAYHNSFSPGQVLPPNRTPAPAADGPLPNPFANTATTASAALAAARTAASAGSPVPSSRSYFSGSSVDSANTPAPQSPTAPTTAGSPYIRRQPTQSGGAPPAYEPDAQYADVQRDVKVAPSASVATNDARSNAGASTNVSNGTAVAGTKRPTSSYTVYDAEDAYGGM</sequence>
<feature type="region of interest" description="Disordered" evidence="5">
    <location>
        <begin position="300"/>
        <end position="346"/>
    </location>
</feature>